<dbReference type="EMBL" id="BAABHD010000029">
    <property type="protein sequence ID" value="GAA4457155.1"/>
    <property type="molecule type" value="Genomic_DNA"/>
</dbReference>
<keyword evidence="1" id="KW-0472">Membrane</keyword>
<accession>A0ABP8MYN2</accession>
<dbReference type="RefSeq" id="WP_345244360.1">
    <property type="nucleotide sequence ID" value="NZ_BAABHD010000029.1"/>
</dbReference>
<sequence>MTNTTKRQGQAKLLRSFRKIHRTTGALLFVFFFFISVSGLLLGWKKHSGGLILPKSYTGTSTDLKDWLPLDSLHQNACRILHDSVAADLSLDLERIDVRKDKGMVKFVFADHFWGIQLDGATGQLLHIEQRRSDYIEKIHDGSVLDFYLGTSDGQIKLVYTTIMGIALLIFTITGFWLWYGPKRMRN</sequence>
<comment type="caution">
    <text evidence="2">The sequence shown here is derived from an EMBL/GenBank/DDBJ whole genome shotgun (WGS) entry which is preliminary data.</text>
</comment>
<organism evidence="2 3">
    <name type="scientific">Nibrella saemangeumensis</name>
    <dbReference type="NCBI Taxonomy" id="1084526"/>
    <lineage>
        <taxon>Bacteria</taxon>
        <taxon>Pseudomonadati</taxon>
        <taxon>Bacteroidota</taxon>
        <taxon>Cytophagia</taxon>
        <taxon>Cytophagales</taxon>
        <taxon>Spirosomataceae</taxon>
        <taxon>Nibrella</taxon>
    </lineage>
</organism>
<dbReference type="InterPro" id="IPR005625">
    <property type="entry name" value="PepSY-ass_TM"/>
</dbReference>
<gene>
    <name evidence="2" type="ORF">GCM10023189_27430</name>
</gene>
<keyword evidence="3" id="KW-1185">Reference proteome</keyword>
<feature type="transmembrane region" description="Helical" evidence="1">
    <location>
        <begin position="20"/>
        <end position="44"/>
    </location>
</feature>
<protein>
    <recommendedName>
        <fullName evidence="4">PepSY-associated TM region</fullName>
    </recommendedName>
</protein>
<proteinExistence type="predicted"/>
<evidence type="ECO:0000313" key="3">
    <source>
        <dbReference type="Proteomes" id="UP001501175"/>
    </source>
</evidence>
<dbReference type="Pfam" id="PF03929">
    <property type="entry name" value="PepSY_TM"/>
    <property type="match status" value="1"/>
</dbReference>
<feature type="transmembrane region" description="Helical" evidence="1">
    <location>
        <begin position="158"/>
        <end position="180"/>
    </location>
</feature>
<evidence type="ECO:0000313" key="2">
    <source>
        <dbReference type="EMBL" id="GAA4457155.1"/>
    </source>
</evidence>
<keyword evidence="1" id="KW-0812">Transmembrane</keyword>
<dbReference type="Proteomes" id="UP001501175">
    <property type="component" value="Unassembled WGS sequence"/>
</dbReference>
<keyword evidence="1" id="KW-1133">Transmembrane helix</keyword>
<reference evidence="3" key="1">
    <citation type="journal article" date="2019" name="Int. J. Syst. Evol. Microbiol.">
        <title>The Global Catalogue of Microorganisms (GCM) 10K type strain sequencing project: providing services to taxonomists for standard genome sequencing and annotation.</title>
        <authorList>
            <consortium name="The Broad Institute Genomics Platform"/>
            <consortium name="The Broad Institute Genome Sequencing Center for Infectious Disease"/>
            <person name="Wu L."/>
            <person name="Ma J."/>
        </authorList>
    </citation>
    <scope>NUCLEOTIDE SEQUENCE [LARGE SCALE GENOMIC DNA]</scope>
    <source>
        <strain evidence="3">JCM 17927</strain>
    </source>
</reference>
<evidence type="ECO:0000256" key="1">
    <source>
        <dbReference type="SAM" id="Phobius"/>
    </source>
</evidence>
<evidence type="ECO:0008006" key="4">
    <source>
        <dbReference type="Google" id="ProtNLM"/>
    </source>
</evidence>
<name>A0ABP8MYN2_9BACT</name>